<comment type="caution">
    <text evidence="1">The sequence shown here is derived from an EMBL/GenBank/DDBJ whole genome shotgun (WGS) entry which is preliminary data.</text>
</comment>
<feature type="non-terminal residue" evidence="1">
    <location>
        <position position="1"/>
    </location>
</feature>
<name>A0ACB1KH97_RANTA</name>
<proteinExistence type="predicted"/>
<dbReference type="Proteomes" id="UP001162501">
    <property type="component" value="Unassembled WGS sequence"/>
</dbReference>
<gene>
    <name evidence="1" type="ORF">MRATA1EN22A_LOCUS29954</name>
</gene>
<reference evidence="1" key="1">
    <citation type="submission" date="2025-03" db="EMBL/GenBank/DDBJ databases">
        <authorList>
            <consortium name="ELIXIR-Norway"/>
            <consortium name="Elixir Norway"/>
        </authorList>
    </citation>
    <scope>NUCLEOTIDE SEQUENCE</scope>
</reference>
<sequence length="776" mass="85758">QEDAHEFLMFTLNPMQRGCLSASQPSGHPSEDTTLIRQIFGGTCSSQIQCVHCLGVSDTFDPYLDISLDTTAAQSVEQALRELVQPEKLDVENAYDCGVCLRKVPATKRLTLHRTSQVLLLVLKRFTQVSGAKRAQEVRYPQCLDLQPFTSERKAGPLGYVLYAVLVHSGWSGERGHYFSFVRAGNGQCYKMDDAKVTACGESAALSQGAYILFYSREGAWQGGAGGGSAAPLTPDPTHSGEPDPAGPGEPVGEASGRAPGTQVSPGATEVEGISLEQWRRLKEHNRPKTASDLWKIQSALPAGPVVIHQSKHGAGRNGKLPEDEHDRLDRSSMHSPPPGPMSSAWHGTENFPLASSPRTVTCNAPWPPHAERKKNDERYLPPRTRKKNFPLASSPRTVTCNAPWPPHAERKKNDERYLPPRTRKKNFPLASSPRTVTCNAPWPPHAERKKNDERYLPPRTRKSSSWDTGVPGGHRGRRNQLRAVETPKRAQPAEDGLRPLQDPVGPACRPSRDSPVQTRSREKRQAARRGARPARPFQHAQPASGPNERWQRPFSRDPNPPSPGRGDPAPQGPAGGLPQTLAGRCPRVSDVHSESHAARVLECIPAVGPSLRGHHPHPSDLRRDLQLSDPVCPLPRCLRHVRPLSGHQPGYHRGSECGASSERAENFPLASSPRTVTCNAPWPPHAERKKNDERYLPPRTRKSVPWMRKSSHPQATLIITTNLPLPHRLKRTYCLPHPHALKKKKEKEVKMVKKEKKEKNGDWNGVAEGMEMSPD</sequence>
<evidence type="ECO:0000313" key="2">
    <source>
        <dbReference type="Proteomes" id="UP001162501"/>
    </source>
</evidence>
<protein>
    <submittedName>
        <fullName evidence="1">Uncharacterized protein</fullName>
    </submittedName>
</protein>
<feature type="non-terminal residue" evidence="1">
    <location>
        <position position="776"/>
    </location>
</feature>
<evidence type="ECO:0000313" key="1">
    <source>
        <dbReference type="EMBL" id="CAM9213172.1"/>
    </source>
</evidence>
<accession>A0ACB1KH97</accession>
<organism evidence="1 2">
    <name type="scientific">Rangifer tarandus platyrhynchus</name>
    <name type="common">Svalbard reindeer</name>
    <dbReference type="NCBI Taxonomy" id="3082113"/>
    <lineage>
        <taxon>Eukaryota</taxon>
        <taxon>Metazoa</taxon>
        <taxon>Chordata</taxon>
        <taxon>Craniata</taxon>
        <taxon>Vertebrata</taxon>
        <taxon>Euteleostomi</taxon>
        <taxon>Mammalia</taxon>
        <taxon>Eutheria</taxon>
        <taxon>Laurasiatheria</taxon>
        <taxon>Artiodactyla</taxon>
        <taxon>Ruminantia</taxon>
        <taxon>Pecora</taxon>
        <taxon>Cervidae</taxon>
        <taxon>Odocoileinae</taxon>
        <taxon>Rangifer</taxon>
    </lineage>
</organism>
<dbReference type="EMBL" id="CATOBB020001000">
    <property type="protein sequence ID" value="CAM9213172.1"/>
    <property type="molecule type" value="Genomic_DNA"/>
</dbReference>